<dbReference type="OrthoDB" id="9774824at2"/>
<name>F8AC75_THEID</name>
<evidence type="ECO:0000256" key="2">
    <source>
        <dbReference type="HAMAP-Rule" id="MF_01527"/>
    </source>
</evidence>
<dbReference type="Proteomes" id="UP000006793">
    <property type="component" value="Chromosome"/>
</dbReference>
<sequence length="260" mass="30713">MDKLKDVQSLPDHRQIEIDKVGIKGIRYPISILDRRKGIQHTVAQINMYVDLPHHFKGTHMSRFVEILNEFRHEIHIKKILCILQEMRKRLTAKVAHIEMSFPFFMEKEAPVSKAIGLMEYNCRILGSMGEDFRDLVLEVEVPVMTVCPCSREISERGAHNQRGIVRVKVRFKKFIWIEELIEIVEECASSPVYPLLKRTDEKFITEWAYDHPMFVEDVVREVCRRFTENQKIIWFSVEAENFESIHAHNAYAFIERNKV</sequence>
<dbReference type="NCBIfam" id="NF010200">
    <property type="entry name" value="PRK13674.1-1"/>
    <property type="match status" value="1"/>
</dbReference>
<gene>
    <name evidence="2" type="primary">folE2</name>
    <name evidence="3" type="ordered locus">Thein_0760</name>
</gene>
<protein>
    <recommendedName>
        <fullName evidence="2">GTP cyclohydrolase FolE2</fullName>
        <ecNumber evidence="2">3.5.4.16</ecNumber>
    </recommendedName>
</protein>
<accession>F8AC75</accession>
<dbReference type="PaxDb" id="667014-Thein_0760"/>
<dbReference type="eggNOG" id="COG1469">
    <property type="taxonomic scope" value="Bacteria"/>
</dbReference>
<dbReference type="Pfam" id="PF02649">
    <property type="entry name" value="GCHY-1"/>
    <property type="match status" value="1"/>
</dbReference>
<evidence type="ECO:0000313" key="4">
    <source>
        <dbReference type="Proteomes" id="UP000006793"/>
    </source>
</evidence>
<reference evidence="3 4" key="2">
    <citation type="journal article" date="2012" name="Stand. Genomic Sci.">
        <title>Complete genome sequence of the thermophilic sulfate-reducing ocean bacterium Thermodesulfatator indicus type strain (CIR29812(T)).</title>
        <authorList>
            <person name="Anderson I."/>
            <person name="Saunders E."/>
            <person name="Lapidus A."/>
            <person name="Nolan M."/>
            <person name="Lucas S."/>
            <person name="Tice H."/>
            <person name="Del Rio T.G."/>
            <person name="Cheng J.F."/>
            <person name="Han C."/>
            <person name="Tapia R."/>
            <person name="Goodwin L.A."/>
            <person name="Pitluck S."/>
            <person name="Liolios K."/>
            <person name="Mavromatis K."/>
            <person name="Pagani I."/>
            <person name="Ivanova N."/>
            <person name="Mikhailova N."/>
            <person name="Pati A."/>
            <person name="Chen A."/>
            <person name="Palaniappan K."/>
            <person name="Land M."/>
            <person name="Hauser L."/>
            <person name="Jeffries C.D."/>
            <person name="Chang Y.J."/>
            <person name="Brambilla E.M."/>
            <person name="Rohde M."/>
            <person name="Spring S."/>
            <person name="Goker M."/>
            <person name="Detter J.C."/>
            <person name="Woyke T."/>
            <person name="Bristow J."/>
            <person name="Eisen J.A."/>
            <person name="Markowitz V."/>
            <person name="Hugenholtz P."/>
            <person name="Kyrpides N.C."/>
            <person name="Klenk H.P."/>
        </authorList>
    </citation>
    <scope>NUCLEOTIDE SEQUENCE [LARGE SCALE GENOMIC DNA]</scope>
    <source>
        <strain evidence="4">DSM 15286 / JCM 11887 / CIR29812</strain>
    </source>
</reference>
<comment type="pathway">
    <text evidence="2">Cofactor biosynthesis; 7,8-dihydroneopterin triphosphate biosynthesis; 7,8-dihydroneopterin triphosphate from GTP: step 1/1.</text>
</comment>
<dbReference type="InParanoid" id="F8AC75"/>
<dbReference type="HOGENOM" id="CLU_062816_1_1_0"/>
<dbReference type="GO" id="GO:0046654">
    <property type="term" value="P:tetrahydrofolate biosynthetic process"/>
    <property type="evidence" value="ECO:0007669"/>
    <property type="project" value="UniProtKB-UniRule"/>
</dbReference>
<dbReference type="GO" id="GO:0003934">
    <property type="term" value="F:GTP cyclohydrolase I activity"/>
    <property type="evidence" value="ECO:0007669"/>
    <property type="project" value="UniProtKB-UniRule"/>
</dbReference>
<comment type="function">
    <text evidence="2">Converts GTP to 7,8-dihydroneopterin triphosphate.</text>
</comment>
<dbReference type="InterPro" id="IPR003801">
    <property type="entry name" value="GTP_cyclohydrolase_FolE2/MptA"/>
</dbReference>
<reference evidence="4" key="1">
    <citation type="submission" date="2011-04" db="EMBL/GenBank/DDBJ databases">
        <title>The complete genome of Thermodesulfatator indicus DSM 15286.</title>
        <authorList>
            <person name="Lucas S."/>
            <person name="Copeland A."/>
            <person name="Lapidus A."/>
            <person name="Bruce D."/>
            <person name="Goodwin L."/>
            <person name="Pitluck S."/>
            <person name="Peters L."/>
            <person name="Kyrpides N."/>
            <person name="Mavromatis K."/>
            <person name="Pagani I."/>
            <person name="Ivanova N."/>
            <person name="Saunders L."/>
            <person name="Detter J.C."/>
            <person name="Tapia R."/>
            <person name="Han C."/>
            <person name="Land M."/>
            <person name="Hauser L."/>
            <person name="Markowitz V."/>
            <person name="Cheng J.-F."/>
            <person name="Hugenholtz P."/>
            <person name="Woyke T."/>
            <person name="Wu D."/>
            <person name="Spring S."/>
            <person name="Schroeder M."/>
            <person name="Brambilla E."/>
            <person name="Klenk H.-P."/>
            <person name="Eisen J.A."/>
        </authorList>
    </citation>
    <scope>NUCLEOTIDE SEQUENCE [LARGE SCALE GENOMIC DNA]</scope>
    <source>
        <strain evidence="4">DSM 15286 / JCM 11887 / CIR29812</strain>
    </source>
</reference>
<dbReference type="PANTHER" id="PTHR36445">
    <property type="entry name" value="GTP CYCLOHYDROLASE MPTA"/>
    <property type="match status" value="1"/>
</dbReference>
<dbReference type="PANTHER" id="PTHR36445:SF1">
    <property type="entry name" value="GTP CYCLOHYDROLASE MPTA"/>
    <property type="match status" value="1"/>
</dbReference>
<keyword evidence="4" id="KW-1185">Reference proteome</keyword>
<comment type="similarity">
    <text evidence="2">Belongs to the GTP cyclohydrolase IV family.</text>
</comment>
<evidence type="ECO:0000313" key="3">
    <source>
        <dbReference type="EMBL" id="AEH44638.1"/>
    </source>
</evidence>
<dbReference type="EMBL" id="CP002683">
    <property type="protein sequence ID" value="AEH44638.1"/>
    <property type="molecule type" value="Genomic_DNA"/>
</dbReference>
<organism evidence="3 4">
    <name type="scientific">Thermodesulfatator indicus (strain DSM 15286 / JCM 11887 / CIR29812)</name>
    <dbReference type="NCBI Taxonomy" id="667014"/>
    <lineage>
        <taxon>Bacteria</taxon>
        <taxon>Pseudomonadati</taxon>
        <taxon>Thermodesulfobacteriota</taxon>
        <taxon>Thermodesulfobacteria</taxon>
        <taxon>Thermodesulfobacteriales</taxon>
        <taxon>Thermodesulfatatoraceae</taxon>
        <taxon>Thermodesulfatator</taxon>
    </lineage>
</organism>
<dbReference type="HAMAP" id="MF_01527_B">
    <property type="entry name" value="GTP_cyclohydrol_B"/>
    <property type="match status" value="1"/>
</dbReference>
<dbReference type="UniPathway" id="UPA00848">
    <property type="reaction ID" value="UER00151"/>
</dbReference>
<evidence type="ECO:0000256" key="1">
    <source>
        <dbReference type="ARBA" id="ARBA00022801"/>
    </source>
</evidence>
<dbReference type="AlphaFoldDB" id="F8AC75"/>
<dbReference type="PATRIC" id="fig|667014.3.peg.783"/>
<dbReference type="STRING" id="667014.Thein_0760"/>
<proteinExistence type="inferred from homology"/>
<dbReference type="RefSeq" id="WP_013907382.1">
    <property type="nucleotide sequence ID" value="NC_015681.1"/>
</dbReference>
<keyword evidence="1 2" id="KW-0378">Hydrolase</keyword>
<feature type="site" description="May be catalytically important" evidence="2">
    <location>
        <position position="148"/>
    </location>
</feature>
<dbReference type="EC" id="3.5.4.16" evidence="2"/>
<comment type="catalytic activity">
    <reaction evidence="2">
        <text>GTP + H2O = 7,8-dihydroneopterin 3'-triphosphate + formate + H(+)</text>
        <dbReference type="Rhea" id="RHEA:17473"/>
        <dbReference type="ChEBI" id="CHEBI:15377"/>
        <dbReference type="ChEBI" id="CHEBI:15378"/>
        <dbReference type="ChEBI" id="CHEBI:15740"/>
        <dbReference type="ChEBI" id="CHEBI:37565"/>
        <dbReference type="ChEBI" id="CHEBI:58462"/>
        <dbReference type="EC" id="3.5.4.16"/>
    </reaction>
</comment>
<dbReference type="InterPro" id="IPR022838">
    <property type="entry name" value="GTP_cyclohydrolase_FolE2"/>
</dbReference>
<dbReference type="Gene3D" id="3.10.270.10">
    <property type="entry name" value="Urate Oxidase"/>
    <property type="match status" value="1"/>
</dbReference>
<dbReference type="KEGG" id="tid:Thein_0760"/>